<accession>A0A4Y2IML0</accession>
<evidence type="ECO:0000313" key="2">
    <source>
        <dbReference type="Proteomes" id="UP000499080"/>
    </source>
</evidence>
<reference evidence="1 2" key="1">
    <citation type="journal article" date="2019" name="Sci. Rep.">
        <title>Orb-weaving spider Araneus ventricosus genome elucidates the spidroin gene catalogue.</title>
        <authorList>
            <person name="Kono N."/>
            <person name="Nakamura H."/>
            <person name="Ohtoshi R."/>
            <person name="Moran D.A.P."/>
            <person name="Shinohara A."/>
            <person name="Yoshida Y."/>
            <person name="Fujiwara M."/>
            <person name="Mori M."/>
            <person name="Tomita M."/>
            <person name="Arakawa K."/>
        </authorList>
    </citation>
    <scope>NUCLEOTIDE SEQUENCE [LARGE SCALE GENOMIC DNA]</scope>
</reference>
<comment type="caution">
    <text evidence="1">The sequence shown here is derived from an EMBL/GenBank/DDBJ whole genome shotgun (WGS) entry which is preliminary data.</text>
</comment>
<gene>
    <name evidence="1" type="ORF">AVEN_96770_1</name>
</gene>
<dbReference type="Proteomes" id="UP000499080">
    <property type="component" value="Unassembled WGS sequence"/>
</dbReference>
<proteinExistence type="predicted"/>
<organism evidence="1 2">
    <name type="scientific">Araneus ventricosus</name>
    <name type="common">Orbweaver spider</name>
    <name type="synonym">Epeira ventricosa</name>
    <dbReference type="NCBI Taxonomy" id="182803"/>
    <lineage>
        <taxon>Eukaryota</taxon>
        <taxon>Metazoa</taxon>
        <taxon>Ecdysozoa</taxon>
        <taxon>Arthropoda</taxon>
        <taxon>Chelicerata</taxon>
        <taxon>Arachnida</taxon>
        <taxon>Araneae</taxon>
        <taxon>Araneomorphae</taxon>
        <taxon>Entelegynae</taxon>
        <taxon>Araneoidea</taxon>
        <taxon>Araneidae</taxon>
        <taxon>Araneus</taxon>
    </lineage>
</organism>
<name>A0A4Y2IML0_ARAVE</name>
<evidence type="ECO:0000313" key="1">
    <source>
        <dbReference type="EMBL" id="GBM78429.1"/>
    </source>
</evidence>
<keyword evidence="2" id="KW-1185">Reference proteome</keyword>
<dbReference type="EMBL" id="BGPR01002752">
    <property type="protein sequence ID" value="GBM78429.1"/>
    <property type="molecule type" value="Genomic_DNA"/>
</dbReference>
<protein>
    <submittedName>
        <fullName evidence="1">Uncharacterized protein</fullName>
    </submittedName>
</protein>
<sequence length="67" mass="7803">MFTPPLLLTYLLLAIACLRVCPDWETLFAFIFLLLFKLHLEFASHLAELAEEVDLNNNDPNEHCRNE</sequence>
<dbReference type="AlphaFoldDB" id="A0A4Y2IML0"/>